<dbReference type="VEuPathDB" id="AmoebaDB:NfTy_033150"/>
<evidence type="ECO:0000313" key="2">
    <source>
        <dbReference type="Proteomes" id="UP000444721"/>
    </source>
</evidence>
<sequence length="200" mass="23594">MFQSLLDYAWYWFYRIIDTFQPQTQYCVLGYCHSSSYTPQIFTEITDLLQRSFANDDTKSSPIETQYSYSVEFKNFYMTVFKLNYYSSYYTEDNIYNYYINGKAGIILTIEVSSHKQDVDDMKDRVQFVLKKIEKRVPVLFLIHGPQDCLGKCTPAITDMIQMLVKKYDHEEYSCIATKEPGKDGTLYEGLEWLFTTSCK</sequence>
<comment type="caution">
    <text evidence="1">The sequence shown here is derived from an EMBL/GenBank/DDBJ whole genome shotgun (WGS) entry which is preliminary data.</text>
</comment>
<gene>
    <name evidence="1" type="ORF">FDP41_001921</name>
</gene>
<name>A0A6A5BWL1_NAEFO</name>
<dbReference type="OrthoDB" id="10329445at2759"/>
<dbReference type="AlphaFoldDB" id="A0A6A5BWL1"/>
<protein>
    <submittedName>
        <fullName evidence="1">Uncharacterized protein</fullName>
    </submittedName>
</protein>
<dbReference type="InterPro" id="IPR027417">
    <property type="entry name" value="P-loop_NTPase"/>
</dbReference>
<reference evidence="1 2" key="1">
    <citation type="journal article" date="2019" name="Sci. Rep.">
        <title>Nanopore sequencing improves the draft genome of the human pathogenic amoeba Naegleria fowleri.</title>
        <authorList>
            <person name="Liechti N."/>
            <person name="Schurch N."/>
            <person name="Bruggmann R."/>
            <person name="Wittwer M."/>
        </authorList>
    </citation>
    <scope>NUCLEOTIDE SEQUENCE [LARGE SCALE GENOMIC DNA]</scope>
    <source>
        <strain evidence="1 2">ATCC 30894</strain>
    </source>
</reference>
<dbReference type="RefSeq" id="XP_044563564.1">
    <property type="nucleotide sequence ID" value="XM_044705059.1"/>
</dbReference>
<evidence type="ECO:0000313" key="1">
    <source>
        <dbReference type="EMBL" id="KAF0978851.1"/>
    </source>
</evidence>
<dbReference type="VEuPathDB" id="AmoebaDB:NF0009230"/>
<keyword evidence="2" id="KW-1185">Reference proteome</keyword>
<dbReference type="VEuPathDB" id="AmoebaDB:FDP41_001921"/>
<accession>A0A6A5BWL1</accession>
<dbReference type="GeneID" id="68109139"/>
<dbReference type="Proteomes" id="UP000444721">
    <property type="component" value="Unassembled WGS sequence"/>
</dbReference>
<organism evidence="1 2">
    <name type="scientific">Naegleria fowleri</name>
    <name type="common">Brain eating amoeba</name>
    <dbReference type="NCBI Taxonomy" id="5763"/>
    <lineage>
        <taxon>Eukaryota</taxon>
        <taxon>Discoba</taxon>
        <taxon>Heterolobosea</taxon>
        <taxon>Tetramitia</taxon>
        <taxon>Eutetramitia</taxon>
        <taxon>Vahlkampfiidae</taxon>
        <taxon>Naegleria</taxon>
    </lineage>
</organism>
<dbReference type="Gene3D" id="3.40.50.300">
    <property type="entry name" value="P-loop containing nucleotide triphosphate hydrolases"/>
    <property type="match status" value="1"/>
</dbReference>
<proteinExistence type="predicted"/>
<dbReference type="EMBL" id="VFQX01000028">
    <property type="protein sequence ID" value="KAF0978851.1"/>
    <property type="molecule type" value="Genomic_DNA"/>
</dbReference>